<keyword evidence="1" id="KW-0378">Hydrolase</keyword>
<sequence>MISGFFGDIGELFFQIDLITADGEIFSIDALLDTGFTTGWLAINIQDLDGLGWSFIDLNRTMRTAQGEETFALYEGKVMLDGVEYTIPVHVGREIPETLLGLQWLTTMRSVVDSPLGVLTLGDRSLLTPDS</sequence>
<dbReference type="EMBL" id="JACXAE010000017">
    <property type="protein sequence ID" value="MBD2771333.1"/>
    <property type="molecule type" value="Genomic_DNA"/>
</dbReference>
<evidence type="ECO:0000313" key="2">
    <source>
        <dbReference type="Proteomes" id="UP000629098"/>
    </source>
</evidence>
<gene>
    <name evidence="1" type="ORF">ICL16_04150</name>
</gene>
<comment type="caution">
    <text evidence="1">The sequence shown here is derived from an EMBL/GenBank/DDBJ whole genome shotgun (WGS) entry which is preliminary data.</text>
</comment>
<dbReference type="GO" id="GO:0008233">
    <property type="term" value="F:peptidase activity"/>
    <property type="evidence" value="ECO:0007669"/>
    <property type="project" value="UniProtKB-KW"/>
</dbReference>
<dbReference type="Proteomes" id="UP000629098">
    <property type="component" value="Unassembled WGS sequence"/>
</dbReference>
<protein>
    <submittedName>
        <fullName evidence="1">Aspartyl protease</fullName>
    </submittedName>
</protein>
<proteinExistence type="predicted"/>
<organism evidence="1 2">
    <name type="scientific">Iningainema tapete BLCC-T55</name>
    <dbReference type="NCBI Taxonomy" id="2748662"/>
    <lineage>
        <taxon>Bacteria</taxon>
        <taxon>Bacillati</taxon>
        <taxon>Cyanobacteriota</taxon>
        <taxon>Cyanophyceae</taxon>
        <taxon>Nostocales</taxon>
        <taxon>Scytonemataceae</taxon>
        <taxon>Iningainema tapete</taxon>
    </lineage>
</organism>
<keyword evidence="1" id="KW-0645">Protease</keyword>
<dbReference type="GO" id="GO:0006508">
    <property type="term" value="P:proteolysis"/>
    <property type="evidence" value="ECO:0007669"/>
    <property type="project" value="UniProtKB-KW"/>
</dbReference>
<reference evidence="1" key="1">
    <citation type="submission" date="2020-09" db="EMBL/GenBank/DDBJ databases">
        <title>Iningainema tapete sp. nov. (Scytonemataceae, Cyanobacteria) from greenhouses in central Florida (USA) produces two types of nodularin with biosynthetic potential for microcystin-LR and anabaenopeptins.</title>
        <authorList>
            <person name="Berthold D.E."/>
            <person name="Lefler F.W."/>
            <person name="Huang I.-S."/>
            <person name="Abdulla H."/>
            <person name="Zimba P.V."/>
            <person name="Laughinghouse H.D. IV."/>
        </authorList>
    </citation>
    <scope>NUCLEOTIDE SEQUENCE</scope>
    <source>
        <strain evidence="1">BLCCT55</strain>
    </source>
</reference>
<keyword evidence="2" id="KW-1185">Reference proteome</keyword>
<name>A0A8J7BWQ0_9CYAN</name>
<accession>A0A8J7BWQ0</accession>
<dbReference type="RefSeq" id="WP_190825630.1">
    <property type="nucleotide sequence ID" value="NZ_CAWPPI010000017.1"/>
</dbReference>
<evidence type="ECO:0000313" key="1">
    <source>
        <dbReference type="EMBL" id="MBD2771333.1"/>
    </source>
</evidence>
<dbReference type="AlphaFoldDB" id="A0A8J7BWQ0"/>